<gene>
    <name evidence="1" type="ORF">HAX54_028753</name>
</gene>
<sequence length="84" mass="9181">MFLNEYIKGGGGKVCGAPLFEAEYRRDALALMPIHLCTAQLHASGCLHVARPCAPAHAWLPVDVRLRARLSSQLVVAQHPRPIL</sequence>
<comment type="caution">
    <text evidence="1">The sequence shown here is derived from an EMBL/GenBank/DDBJ whole genome shotgun (WGS) entry which is preliminary data.</text>
</comment>
<dbReference type="Proteomes" id="UP000823775">
    <property type="component" value="Unassembled WGS sequence"/>
</dbReference>
<evidence type="ECO:0000313" key="2">
    <source>
        <dbReference type="Proteomes" id="UP000823775"/>
    </source>
</evidence>
<protein>
    <submittedName>
        <fullName evidence="1">Uncharacterized protein</fullName>
    </submittedName>
</protein>
<feature type="non-terminal residue" evidence="1">
    <location>
        <position position="84"/>
    </location>
</feature>
<keyword evidence="2" id="KW-1185">Reference proteome</keyword>
<dbReference type="EMBL" id="JACEIK010003539">
    <property type="protein sequence ID" value="MCD9642114.1"/>
    <property type="molecule type" value="Genomic_DNA"/>
</dbReference>
<name>A0ABS8V7J1_DATST</name>
<accession>A0ABS8V7J1</accession>
<proteinExistence type="predicted"/>
<reference evidence="1 2" key="1">
    <citation type="journal article" date="2021" name="BMC Genomics">
        <title>Datura genome reveals duplications of psychoactive alkaloid biosynthetic genes and high mutation rate following tissue culture.</title>
        <authorList>
            <person name="Rajewski A."/>
            <person name="Carter-House D."/>
            <person name="Stajich J."/>
            <person name="Litt A."/>
        </authorList>
    </citation>
    <scope>NUCLEOTIDE SEQUENCE [LARGE SCALE GENOMIC DNA]</scope>
    <source>
        <strain evidence="1">AR-01</strain>
    </source>
</reference>
<evidence type="ECO:0000313" key="1">
    <source>
        <dbReference type="EMBL" id="MCD9642114.1"/>
    </source>
</evidence>
<organism evidence="1 2">
    <name type="scientific">Datura stramonium</name>
    <name type="common">Jimsonweed</name>
    <name type="synonym">Common thornapple</name>
    <dbReference type="NCBI Taxonomy" id="4076"/>
    <lineage>
        <taxon>Eukaryota</taxon>
        <taxon>Viridiplantae</taxon>
        <taxon>Streptophyta</taxon>
        <taxon>Embryophyta</taxon>
        <taxon>Tracheophyta</taxon>
        <taxon>Spermatophyta</taxon>
        <taxon>Magnoliopsida</taxon>
        <taxon>eudicotyledons</taxon>
        <taxon>Gunneridae</taxon>
        <taxon>Pentapetalae</taxon>
        <taxon>asterids</taxon>
        <taxon>lamiids</taxon>
        <taxon>Solanales</taxon>
        <taxon>Solanaceae</taxon>
        <taxon>Solanoideae</taxon>
        <taxon>Datureae</taxon>
        <taxon>Datura</taxon>
    </lineage>
</organism>